<dbReference type="EMBL" id="NTFS01000082">
    <property type="protein sequence ID" value="PAX56959.1"/>
    <property type="molecule type" value="Genomic_DNA"/>
</dbReference>
<evidence type="ECO:0000313" key="3">
    <source>
        <dbReference type="Proteomes" id="UP000218238"/>
    </source>
</evidence>
<protein>
    <submittedName>
        <fullName evidence="2">Type II toxin-antitoxin system prevent-host-death family antitoxin</fullName>
    </submittedName>
</protein>
<dbReference type="AlphaFoldDB" id="A0A2A2TLD1"/>
<dbReference type="OrthoDB" id="9800503at2"/>
<comment type="similarity">
    <text evidence="1">Belongs to the phD/YefM antitoxin family.</text>
</comment>
<comment type="caution">
    <text evidence="2">The sequence shown here is derived from an EMBL/GenBank/DDBJ whole genome shotgun (WGS) entry which is preliminary data.</text>
</comment>
<reference evidence="2 3" key="1">
    <citation type="submission" date="2017-08" db="EMBL/GenBank/DDBJ databases">
        <title>Draft genome sequence of filamentous cyanobacterium Calothrix elsteri CCALA 953.</title>
        <authorList>
            <person name="Gagunashvili A.N."/>
            <person name="Elster J."/>
            <person name="Andresson O.S."/>
        </authorList>
    </citation>
    <scope>NUCLEOTIDE SEQUENCE [LARGE SCALE GENOMIC DNA]</scope>
    <source>
        <strain evidence="2 3">CCALA 953</strain>
    </source>
</reference>
<organism evidence="2 3">
    <name type="scientific">Brunnivagina elsteri CCALA 953</name>
    <dbReference type="NCBI Taxonomy" id="987040"/>
    <lineage>
        <taxon>Bacteria</taxon>
        <taxon>Bacillati</taxon>
        <taxon>Cyanobacteriota</taxon>
        <taxon>Cyanophyceae</taxon>
        <taxon>Nostocales</taxon>
        <taxon>Calotrichaceae</taxon>
        <taxon>Brunnivagina</taxon>
    </lineage>
</organism>
<evidence type="ECO:0000256" key="1">
    <source>
        <dbReference type="ARBA" id="ARBA00009981"/>
    </source>
</evidence>
<name>A0A2A2TLD1_9CYAN</name>
<keyword evidence="3" id="KW-1185">Reference proteome</keyword>
<dbReference type="InterPro" id="IPR036165">
    <property type="entry name" value="YefM-like_sf"/>
</dbReference>
<sequence length="75" mass="8353">MQIGATEFQQQCLQLMSQVERTREEVVIIKDGKAIAKLVPLEPSSPKSIIGYLKDTVTMFDDLIAPTGEIWDADT</sequence>
<dbReference type="Gene3D" id="3.40.1620.10">
    <property type="entry name" value="YefM-like domain"/>
    <property type="match status" value="1"/>
</dbReference>
<dbReference type="RefSeq" id="WP_095721527.1">
    <property type="nucleotide sequence ID" value="NZ_NTFS01000082.1"/>
</dbReference>
<dbReference type="SUPFAM" id="SSF143120">
    <property type="entry name" value="YefM-like"/>
    <property type="match status" value="1"/>
</dbReference>
<evidence type="ECO:0000313" key="2">
    <source>
        <dbReference type="EMBL" id="PAX56959.1"/>
    </source>
</evidence>
<accession>A0A2A2TLD1</accession>
<gene>
    <name evidence="2" type="ORF">CK510_09835</name>
</gene>
<proteinExistence type="inferred from homology"/>
<dbReference type="Proteomes" id="UP000218238">
    <property type="component" value="Unassembled WGS sequence"/>
</dbReference>